<evidence type="ECO:0000313" key="6">
    <source>
        <dbReference type="WBParaSite" id="Bm8739a.1"/>
    </source>
</evidence>
<dbReference type="EMBL" id="LN856620">
    <property type="protein sequence ID" value="CDP91901.1"/>
    <property type="molecule type" value="Genomic_DNA"/>
</dbReference>
<organism evidence="3">
    <name type="scientific">Brugia malayi</name>
    <name type="common">Filarial nematode worm</name>
    <dbReference type="NCBI Taxonomy" id="6279"/>
    <lineage>
        <taxon>Eukaryota</taxon>
        <taxon>Metazoa</taxon>
        <taxon>Ecdysozoa</taxon>
        <taxon>Nematoda</taxon>
        <taxon>Chromadorea</taxon>
        <taxon>Rhabditida</taxon>
        <taxon>Spirurina</taxon>
        <taxon>Spiruromorpha</taxon>
        <taxon>Filarioidea</taxon>
        <taxon>Onchocercidae</taxon>
        <taxon>Brugia</taxon>
    </lineage>
</organism>
<name>A8PJK5_BRUMA</name>
<evidence type="ECO:0000313" key="2">
    <source>
        <dbReference type="EMBL" id="CDP91901.1"/>
    </source>
</evidence>
<dbReference type="KEGG" id="bmy:BM_BM8739"/>
<evidence type="ECO:0000313" key="3">
    <source>
        <dbReference type="EMBL" id="EDP34125.1"/>
    </source>
</evidence>
<dbReference type="HOGENOM" id="CLU_1462988_0_0_1"/>
<dbReference type="EMBL" id="CAAKNF010000196">
    <property type="protein sequence ID" value="VIO88562.1"/>
    <property type="molecule type" value="Genomic_DNA"/>
</dbReference>
<feature type="compositionally biased region" description="Polar residues" evidence="1">
    <location>
        <begin position="19"/>
        <end position="29"/>
    </location>
</feature>
<accession>A8PJK4</accession>
<dbReference type="FunCoup" id="A8PJK5">
    <property type="interactions" value="83"/>
</dbReference>
<dbReference type="GeneID" id="6100493"/>
<keyword evidence="5" id="KW-1185">Reference proteome</keyword>
<dbReference type="RefSeq" id="XP_001897047.1">
    <property type="nucleotide sequence ID" value="XM_001897012.1"/>
</dbReference>
<protein>
    <submittedName>
        <fullName evidence="2 6">Bm8739</fullName>
    </submittedName>
</protein>
<dbReference type="Proteomes" id="UP000006672">
    <property type="component" value="Unassembled WGS sequence"/>
</dbReference>
<reference evidence="3 5" key="1">
    <citation type="journal article" date="2007" name="Science">
        <title>Draft genome of the filarial nematode parasite Brugia malayi.</title>
        <authorList>
            <person name="Ghedin E."/>
            <person name="Wang S."/>
            <person name="Spiro D."/>
            <person name="Caler E."/>
            <person name="Zhao Q."/>
            <person name="Crabtree J."/>
            <person name="Allen J.E."/>
            <person name="Delcher A.L."/>
            <person name="Guiliano D.B."/>
            <person name="Miranda-Saavedra D."/>
            <person name="Angiuoli S.V."/>
            <person name="Creasy T."/>
            <person name="Amedeo P."/>
            <person name="Haas B."/>
            <person name="El-Sayed N.M."/>
            <person name="Wortman J.R."/>
            <person name="Feldblyum T."/>
            <person name="Tallon L."/>
            <person name="Schatz M."/>
            <person name="Shumway M."/>
            <person name="Koo H."/>
            <person name="Salzberg S.L."/>
            <person name="Schobel S."/>
            <person name="Pertea M."/>
            <person name="Pop M."/>
            <person name="White O."/>
            <person name="Barton G.J."/>
            <person name="Carlow C.K."/>
            <person name="Crawford M.J."/>
            <person name="Daub J."/>
            <person name="Dimmic M.W."/>
            <person name="Estes C.F."/>
            <person name="Foster J.M."/>
            <person name="Ganatra M."/>
            <person name="Gregory W.F."/>
            <person name="Johnson N.M."/>
            <person name="Jin J."/>
            <person name="Komuniecki R."/>
            <person name="Korf I."/>
            <person name="Kumar S."/>
            <person name="Laney S."/>
            <person name="Li B.W."/>
            <person name="Li W."/>
            <person name="Lindblom T.H."/>
            <person name="Lustigman S."/>
            <person name="Ma D."/>
            <person name="Maina C.V."/>
            <person name="Martin D.M."/>
            <person name="McCarter J.P."/>
            <person name="McReynolds L."/>
            <person name="Mitreva M."/>
            <person name="Nutman T.B."/>
            <person name="Parkinson J."/>
            <person name="Peregrin-Alvarez J.M."/>
            <person name="Poole C."/>
            <person name="Ren Q."/>
            <person name="Saunders L."/>
            <person name="Sluder A.E."/>
            <person name="Smith K."/>
            <person name="Stanke M."/>
            <person name="Unnasch T.R."/>
            <person name="Ware J."/>
            <person name="Wei A.D."/>
            <person name="Weil G."/>
            <person name="Williams D.J."/>
            <person name="Zhang Y."/>
            <person name="Williams S.A."/>
            <person name="Fraser-Liggett C."/>
            <person name="Slatko B."/>
            <person name="Blaxter M.L."/>
            <person name="Scott A.L."/>
        </authorList>
    </citation>
    <scope>NUCLEOTIDE SEQUENCE</scope>
    <source>
        <strain evidence="2 5">FR3</strain>
    </source>
</reference>
<evidence type="ECO:0000313" key="4">
    <source>
        <dbReference type="EMBL" id="VIO88562.1"/>
    </source>
</evidence>
<dbReference type="AlphaFoldDB" id="A8PJK5"/>
<accession>A8PJK5</accession>
<dbReference type="WBParaSite" id="Bm8739a.1">
    <property type="protein sequence ID" value="Bm8739a.1"/>
    <property type="gene ID" value="WBGene00229000"/>
</dbReference>
<reference evidence="4" key="3">
    <citation type="submission" date="2019-04" db="EMBL/GenBank/DDBJ databases">
        <authorList>
            <person name="Howe K."/>
            <person name="Paulini M."/>
            <person name="Williams G."/>
        </authorList>
    </citation>
    <scope>NUCLEOTIDE SEQUENCE [LARGE SCALE GENOMIC DNA]</scope>
    <source>
        <strain evidence="4">FR3</strain>
    </source>
</reference>
<reference evidence="6" key="4">
    <citation type="submission" date="2020-12" db="UniProtKB">
        <authorList>
            <consortium name="WormBaseParasite"/>
        </authorList>
    </citation>
    <scope>IDENTIFICATION</scope>
</reference>
<evidence type="ECO:0000256" key="1">
    <source>
        <dbReference type="SAM" id="MobiDB-lite"/>
    </source>
</evidence>
<gene>
    <name evidence="3" type="ORF">Bm1_27980</name>
    <name evidence="2 4 6" type="ORF">Bm8739</name>
    <name evidence="4" type="ORF">BM_BM8739</name>
    <name evidence="2" type="ORF">BM_Bm8739</name>
</gene>
<dbReference type="CTD" id="6100493"/>
<dbReference type="EMBL" id="DS239359">
    <property type="protein sequence ID" value="EDP34125.1"/>
    <property type="molecule type" value="Genomic_DNA"/>
</dbReference>
<accession>A0A4E9EW07</accession>
<evidence type="ECO:0000313" key="5">
    <source>
        <dbReference type="Proteomes" id="UP000006672"/>
    </source>
</evidence>
<proteinExistence type="predicted"/>
<feature type="region of interest" description="Disordered" evidence="1">
    <location>
        <begin position="1"/>
        <end position="31"/>
    </location>
</feature>
<sequence length="203" mass="22646">MGKKKKPDGDSVLGETDSSDTVPSSNAVPSANLCGARTEEYDVWLVRKPTKVPLSDLSSIKFPHKAKNRIRLAIPSRSDAVPLNCHFHHLTLPYVYIPIAGIRTQKDAMSLKATNLMKGIVIVNEKLDLLNSAVILTNDDGITVKQEPGTLLENDIHDMKFKIKSIRKKPQLLDDNIRQRLKPFGIIPKKKKKSYELANLINS</sequence>
<dbReference type="OMA" id="AVPLNCH"/>
<reference evidence="2" key="2">
    <citation type="submission" date="2012-12" db="EMBL/GenBank/DDBJ databases">
        <authorList>
            <person name="Gao Y.W."/>
            <person name="Fan S.T."/>
            <person name="Sun H.T."/>
            <person name="Wang Z."/>
            <person name="Gao X.L."/>
            <person name="Li Y.G."/>
            <person name="Wang T.C."/>
            <person name="Zhang K."/>
            <person name="Xu W.W."/>
            <person name="Yu Z.J."/>
            <person name="Xia X.Z."/>
        </authorList>
    </citation>
    <scope>NUCLEOTIDE SEQUENCE</scope>
    <source>
        <strain evidence="2">FR3</strain>
    </source>
</reference>
<dbReference type="OrthoDB" id="5829268at2759"/>